<proteinExistence type="predicted"/>
<dbReference type="Proteomes" id="UP001180556">
    <property type="component" value="Unassembled WGS sequence"/>
</dbReference>
<protein>
    <submittedName>
        <fullName evidence="1">PqqD family protein</fullName>
    </submittedName>
</protein>
<organism evidence="1 2">
    <name type="scientific">Streptomyces stephensoniae</name>
    <dbReference type="NCBI Taxonomy" id="3375367"/>
    <lineage>
        <taxon>Bacteria</taxon>
        <taxon>Bacillati</taxon>
        <taxon>Actinomycetota</taxon>
        <taxon>Actinomycetes</taxon>
        <taxon>Kitasatosporales</taxon>
        <taxon>Streptomycetaceae</taxon>
        <taxon>Streptomyces</taxon>
    </lineage>
</organism>
<evidence type="ECO:0000313" key="2">
    <source>
        <dbReference type="Proteomes" id="UP001180556"/>
    </source>
</evidence>
<reference evidence="2" key="1">
    <citation type="submission" date="2023-07" db="EMBL/GenBank/DDBJ databases">
        <title>30 novel species of actinomycetes from the DSMZ collection.</title>
        <authorList>
            <person name="Nouioui I."/>
        </authorList>
    </citation>
    <scope>NUCLEOTIDE SEQUENCE [LARGE SCALE GENOMIC DNA]</scope>
    <source>
        <strain evidence="2">DSM 40932</strain>
    </source>
</reference>
<dbReference type="EMBL" id="JAVRFG010000075">
    <property type="protein sequence ID" value="MDT0495232.1"/>
    <property type="molecule type" value="Genomic_DNA"/>
</dbReference>
<evidence type="ECO:0000313" key="1">
    <source>
        <dbReference type="EMBL" id="MDT0495232.1"/>
    </source>
</evidence>
<name>A0ABU2WBJ5_9ACTN</name>
<comment type="caution">
    <text evidence="1">The sequence shown here is derived from an EMBL/GenBank/DDBJ whole genome shotgun (WGS) entry which is preliminary data.</text>
</comment>
<dbReference type="RefSeq" id="WP_311605974.1">
    <property type="nucleotide sequence ID" value="NZ_JAVRFG010000075.1"/>
</dbReference>
<gene>
    <name evidence="1" type="ORF">RM717_32570</name>
</gene>
<accession>A0ABU2WBJ5</accession>
<keyword evidence="2" id="KW-1185">Reference proteome</keyword>
<sequence>MLIPAPGIHHATTEHGTAILNIPAGTWHMLDADSSRVWTAITRRGGTAGLADEIAVPAGLDPATVTAAVERVVDELLDLGVLTDLKTAQPRRPRKWWHRR</sequence>
<dbReference type="InterPro" id="IPR008792">
    <property type="entry name" value="PQQD"/>
</dbReference>
<dbReference type="Pfam" id="PF05402">
    <property type="entry name" value="PqqD"/>
    <property type="match status" value="1"/>
</dbReference>